<sequence length="66" mass="7671">MPMRFRIATADANHLVLTCKKYENGRDKLRKEIINSKCPLPANLNTIILHNKNRIYLTIISLYITT</sequence>
<accession>A0AAW1DDJ1</accession>
<evidence type="ECO:0000313" key="2">
    <source>
        <dbReference type="Proteomes" id="UP001461498"/>
    </source>
</evidence>
<comment type="caution">
    <text evidence="1">The sequence shown here is derived from an EMBL/GenBank/DDBJ whole genome shotgun (WGS) entry which is preliminary data.</text>
</comment>
<dbReference type="Proteomes" id="UP001461498">
    <property type="component" value="Unassembled WGS sequence"/>
</dbReference>
<proteinExistence type="predicted"/>
<dbReference type="EMBL" id="JAPXFL010000003">
    <property type="protein sequence ID" value="KAK9508502.1"/>
    <property type="molecule type" value="Genomic_DNA"/>
</dbReference>
<evidence type="ECO:0000313" key="1">
    <source>
        <dbReference type="EMBL" id="KAK9508502.1"/>
    </source>
</evidence>
<gene>
    <name evidence="1" type="ORF">O3M35_006044</name>
</gene>
<keyword evidence="2" id="KW-1185">Reference proteome</keyword>
<protein>
    <submittedName>
        <fullName evidence="1">Uncharacterized protein</fullName>
    </submittedName>
</protein>
<name>A0AAW1DDJ1_9HEMI</name>
<reference evidence="1 2" key="1">
    <citation type="submission" date="2022-12" db="EMBL/GenBank/DDBJ databases">
        <title>Chromosome-level genome assembly of true bugs.</title>
        <authorList>
            <person name="Ma L."/>
            <person name="Li H."/>
        </authorList>
    </citation>
    <scope>NUCLEOTIDE SEQUENCE [LARGE SCALE GENOMIC DNA]</scope>
    <source>
        <strain evidence="1">Lab_2022b</strain>
    </source>
</reference>
<dbReference type="AlphaFoldDB" id="A0AAW1DDJ1"/>
<organism evidence="1 2">
    <name type="scientific">Rhynocoris fuscipes</name>
    <dbReference type="NCBI Taxonomy" id="488301"/>
    <lineage>
        <taxon>Eukaryota</taxon>
        <taxon>Metazoa</taxon>
        <taxon>Ecdysozoa</taxon>
        <taxon>Arthropoda</taxon>
        <taxon>Hexapoda</taxon>
        <taxon>Insecta</taxon>
        <taxon>Pterygota</taxon>
        <taxon>Neoptera</taxon>
        <taxon>Paraneoptera</taxon>
        <taxon>Hemiptera</taxon>
        <taxon>Heteroptera</taxon>
        <taxon>Panheteroptera</taxon>
        <taxon>Cimicomorpha</taxon>
        <taxon>Reduviidae</taxon>
        <taxon>Harpactorinae</taxon>
        <taxon>Harpactorini</taxon>
        <taxon>Rhynocoris</taxon>
    </lineage>
</organism>